<dbReference type="SUPFAM" id="SSF48452">
    <property type="entry name" value="TPR-like"/>
    <property type="match status" value="1"/>
</dbReference>
<dbReference type="Gene3D" id="1.25.40.10">
    <property type="entry name" value="Tetratricopeptide repeat domain"/>
    <property type="match status" value="7"/>
</dbReference>
<dbReference type="Proteomes" id="UP000238479">
    <property type="component" value="Chromosome 6"/>
</dbReference>
<feature type="repeat" description="PPR" evidence="2">
    <location>
        <begin position="757"/>
        <end position="787"/>
    </location>
</feature>
<gene>
    <name evidence="3" type="ORF">RchiOBHm_Chr6g0277121</name>
</gene>
<evidence type="ECO:0000256" key="1">
    <source>
        <dbReference type="ARBA" id="ARBA00022737"/>
    </source>
</evidence>
<feature type="repeat" description="PPR" evidence="2">
    <location>
        <begin position="585"/>
        <end position="618"/>
    </location>
</feature>
<dbReference type="InterPro" id="IPR002885">
    <property type="entry name" value="PPR_rpt"/>
</dbReference>
<comment type="caution">
    <text evidence="3">The sequence shown here is derived from an EMBL/GenBank/DDBJ whole genome shotgun (WGS) entry which is preliminary data.</text>
</comment>
<dbReference type="OMA" id="YFLNMRK"/>
<feature type="repeat" description="PPR" evidence="2">
    <location>
        <begin position="251"/>
        <end position="281"/>
    </location>
</feature>
<dbReference type="Pfam" id="PF13041">
    <property type="entry name" value="PPR_2"/>
    <property type="match status" value="8"/>
</dbReference>
<dbReference type="NCBIfam" id="TIGR00756">
    <property type="entry name" value="PPR"/>
    <property type="match status" value="8"/>
</dbReference>
<dbReference type="PANTHER" id="PTHR47926">
    <property type="entry name" value="PENTATRICOPEPTIDE REPEAT-CONTAINING PROTEIN"/>
    <property type="match status" value="1"/>
</dbReference>
<dbReference type="FunFam" id="1.25.40.10:FF:000184">
    <property type="entry name" value="Pentatricopeptide repeat-containing protein, chloroplastic"/>
    <property type="match status" value="1"/>
</dbReference>
<protein>
    <submittedName>
        <fullName evidence="3">Putative tetratricopeptide-like helical domain-containing protein</fullName>
    </submittedName>
</protein>
<dbReference type="PANTHER" id="PTHR47926:SF441">
    <property type="entry name" value="PENTATRICOPEPTIDE REPEAT-CONTAINING PROTEIN"/>
    <property type="match status" value="1"/>
</dbReference>
<organism evidence="3 4">
    <name type="scientific">Rosa chinensis</name>
    <name type="common">China rose</name>
    <dbReference type="NCBI Taxonomy" id="74649"/>
    <lineage>
        <taxon>Eukaryota</taxon>
        <taxon>Viridiplantae</taxon>
        <taxon>Streptophyta</taxon>
        <taxon>Embryophyta</taxon>
        <taxon>Tracheophyta</taxon>
        <taxon>Spermatophyta</taxon>
        <taxon>Magnoliopsida</taxon>
        <taxon>eudicotyledons</taxon>
        <taxon>Gunneridae</taxon>
        <taxon>Pentapetalae</taxon>
        <taxon>rosids</taxon>
        <taxon>fabids</taxon>
        <taxon>Rosales</taxon>
        <taxon>Rosaceae</taxon>
        <taxon>Rosoideae</taxon>
        <taxon>Rosoideae incertae sedis</taxon>
        <taxon>Rosa</taxon>
    </lineage>
</organism>
<dbReference type="AlphaFoldDB" id="A0A2P6PSG0"/>
<dbReference type="FunFam" id="1.25.40.10:FF:001218">
    <property type="entry name" value="Pentatricopeptide repeat-containing protein, mitochondrial"/>
    <property type="match status" value="1"/>
</dbReference>
<reference evidence="3 4" key="1">
    <citation type="journal article" date="2018" name="Nat. Genet.">
        <title>The Rosa genome provides new insights in the design of modern roses.</title>
        <authorList>
            <person name="Bendahmane M."/>
        </authorList>
    </citation>
    <scope>NUCLEOTIDE SEQUENCE [LARGE SCALE GENOMIC DNA]</scope>
    <source>
        <strain evidence="4">cv. Old Blush</strain>
    </source>
</reference>
<dbReference type="InterPro" id="IPR046960">
    <property type="entry name" value="PPR_At4g14850-like_plant"/>
</dbReference>
<keyword evidence="1" id="KW-0677">Repeat</keyword>
<evidence type="ECO:0000313" key="4">
    <source>
        <dbReference type="Proteomes" id="UP000238479"/>
    </source>
</evidence>
<dbReference type="GO" id="GO:0009451">
    <property type="term" value="P:RNA modification"/>
    <property type="evidence" value="ECO:0007669"/>
    <property type="project" value="InterPro"/>
</dbReference>
<dbReference type="Gramene" id="PRQ24860">
    <property type="protein sequence ID" value="PRQ24860"/>
    <property type="gene ID" value="RchiOBHm_Chr6g0277121"/>
</dbReference>
<proteinExistence type="predicted"/>
<feature type="repeat" description="PPR" evidence="2">
    <location>
        <begin position="115"/>
        <end position="149"/>
    </location>
</feature>
<dbReference type="EMBL" id="PDCK01000044">
    <property type="protein sequence ID" value="PRQ24860.1"/>
    <property type="molecule type" value="Genomic_DNA"/>
</dbReference>
<dbReference type="Pfam" id="PF20431">
    <property type="entry name" value="E_motif"/>
    <property type="match status" value="1"/>
</dbReference>
<feature type="repeat" description="PPR" evidence="2">
    <location>
        <begin position="926"/>
        <end position="960"/>
    </location>
</feature>
<dbReference type="FunFam" id="1.25.40.10:FF:000073">
    <property type="entry name" value="Pentatricopeptide repeat-containing protein chloroplastic"/>
    <property type="match status" value="1"/>
</dbReference>
<feature type="repeat" description="PPR" evidence="2">
    <location>
        <begin position="789"/>
        <end position="823"/>
    </location>
</feature>
<feature type="repeat" description="PPR" evidence="2">
    <location>
        <begin position="383"/>
        <end position="417"/>
    </location>
</feature>
<evidence type="ECO:0000256" key="2">
    <source>
        <dbReference type="PROSITE-ProRule" id="PRU00708"/>
    </source>
</evidence>
<dbReference type="InterPro" id="IPR046848">
    <property type="entry name" value="E_motif"/>
</dbReference>
<name>A0A2P6PSG0_ROSCH</name>
<dbReference type="PROSITE" id="PS51375">
    <property type="entry name" value="PPR"/>
    <property type="match status" value="11"/>
</dbReference>
<feature type="repeat" description="PPR" evidence="2">
    <location>
        <begin position="216"/>
        <end position="250"/>
    </location>
</feature>
<dbReference type="GO" id="GO:0003723">
    <property type="term" value="F:RNA binding"/>
    <property type="evidence" value="ECO:0007669"/>
    <property type="project" value="InterPro"/>
</dbReference>
<dbReference type="InterPro" id="IPR011990">
    <property type="entry name" value="TPR-like_helical_dom_sf"/>
</dbReference>
<dbReference type="Pfam" id="PF01535">
    <property type="entry name" value="PPR"/>
    <property type="match status" value="3"/>
</dbReference>
<feature type="repeat" description="PPR" evidence="2">
    <location>
        <begin position="687"/>
        <end position="721"/>
    </location>
</feature>
<evidence type="ECO:0000313" key="3">
    <source>
        <dbReference type="EMBL" id="PRQ24860.1"/>
    </source>
</evidence>
<sequence>MRLRLPFKTLHSFSQNRRLSSESTLPYGTREPLPAHLFQICREQCRLIKTHKVCGEMSERELAQSSRTCKAIHAQGLKFEVGSKGLLGNAIVGYYAKCGNLGYAEKAFNCLDNKDVFAWNSVLSMYSNKGLLEQVFNSFESMWKCKVLPNEFTFAMVLSACTRLGNMEYGRQVHCSVIKVGLELISFCQGALIDMYAKCNCISDARQIFDSAVELDTVAWTTMISGYVQVGLLEEALKVFKEMLRVGGVLDQVAYVTVINACVGLGRLDDACDLFSQMPNPNDVAWNVMISGHAKRGYEVEAVNFFLQMRKGGVKPTRSTLGSLLSAISSLAALDYGLIVHAMAIKQGLDSNVYVGSSLINMYAKCEKIDAAKRIFHYISEKNLVLWNAMLGGYAQNGYADGVIKLFTNMKACGIHPDQFTYTSILSACSCLQNLEMGRQLHSVIIKNQFASNLFVGNALVDMYAKSGDLKEARNQFELISNRDNVSWNAIIVGYVQEEDEDKAFCMFRRMILHRIVPDEVSLASILSACANVQALDMGQQVHCLSIKIGLETSLYAGSSLIDMYSKCGLIRDARSVLDFLPHCSVVSMNALISGFVHRNFEEAVNIFREMQDIGLNPSEVTFSSLLDACNGPIMLPLGRQIHNIVLKKGLLFDGDFLGVSLLGMYMNCQSKIDATSLFLEFPKPKSKVLWTSMISGLSQNDCIEEALQLYREMRSDNALPDQATFASVLRACSVISSLQNGREIHSLIFHTGFNLDELTCSALVDMYAKCGDVRSSVQVFQEMGTKNGIISWNSMIVGFAKNGYAEDAFKIFDEMKQSHVEPDDVTFLGVLTACSHAGKVAEGREIFDSMVNYYSIQPRVDHICCMLDLLGRWGLLKEAEEFIDRLDFVPNSMIWATLLGACKLHGDDIRGRRAAEKLKELEPQSSSPYVLLSSMCAESGNWNEANSLRREMKEKGVIKLPGFSWISVGQRTNYFVAGDKSHPSAAEIHVALKYLTAIMKGEGCVFDETDSLLHEEE</sequence>
<feature type="repeat" description="PPR" evidence="2">
    <location>
        <begin position="484"/>
        <end position="518"/>
    </location>
</feature>
<dbReference type="FunFam" id="1.25.40.10:FF:000227">
    <property type="entry name" value="Pentatricopeptide repeat-containing protein At3g13880"/>
    <property type="match status" value="1"/>
</dbReference>
<dbReference type="OrthoDB" id="1934782at2759"/>
<accession>A0A2P6PSG0</accession>
<keyword evidence="4" id="KW-1185">Reference proteome</keyword>
<feature type="repeat" description="PPR" evidence="2">
    <location>
        <begin position="282"/>
        <end position="316"/>
    </location>
</feature>